<dbReference type="GO" id="GO:0005992">
    <property type="term" value="P:trehalose biosynthetic process"/>
    <property type="evidence" value="ECO:0007669"/>
    <property type="project" value="TreeGrafter"/>
</dbReference>
<dbReference type="AlphaFoldDB" id="A0A0F9YXB8"/>
<protein>
    <recommendedName>
        <fullName evidence="1">Glycosyl hydrolase family 13 catalytic domain-containing protein</fullName>
    </recommendedName>
</protein>
<organism evidence="2">
    <name type="scientific">marine sediment metagenome</name>
    <dbReference type="NCBI Taxonomy" id="412755"/>
    <lineage>
        <taxon>unclassified sequences</taxon>
        <taxon>metagenomes</taxon>
        <taxon>ecological metagenomes</taxon>
    </lineage>
</organism>
<dbReference type="Gene3D" id="3.20.20.80">
    <property type="entry name" value="Glycosidases"/>
    <property type="match status" value="2"/>
</dbReference>
<sequence>MNNIRATVRLQFHRDFTLADAEQWVEYYAGLGISHIYASPLQASRAGSPHGYDGIDPTRIDPELGGEAALERLVARLRSRGMGLILDIVPNHLAVGGSQNRWWQDVLAWGRESPYAAFFDIDWHADTNTADPTLTGKMLAPFLGAPYAEILHSGELVMCYDAEAASFYIAYHEHHFPIDPRHYGDILRFAEHNVLHEQAAFFDALQQREDAYTAAKDACYQLNKVMESPAARQSLDAIMALFDGANPNGAIRLHTLLERQHYRLAWWRTASDEINWRRFFDVTELGGVRVEIPEVFEAVHALPLRLVEAGWVDGLRIDHVDGLADPRAYCLQLRQRLDDLEPKRPPDAPRHVALYVEKILGDGETLHRDWGVDGTSGYEFMNEVSGIQHAPASALPLRQLWQEVSGRDPDFSAEVRLARAEILTSLLASEFNACARALHAVARCQLTSRDITLAAIRRALQALIVHFPIYRSYADDSGRPDADAPFFSQAMRGARQALNPPDVAVLEKLERWLGGEAPRDCANDHERQLRRRAIVRFQQLTSPVAAKAVEDTAGYRSAVLISRNDVGFDGENFHYSVDHFHAANAWRARHFPRAMVTTATHDHKRGEDVRARLAALSENATSFAAQVEHWRQLAAPLRQSLPEGAAPTPGDELILYQILMGAWSPTLDPQDSDALQSFSQRLIQWQQKALREAKLNSHWLWPDEAYESACHAYIEGLLTTPTLCDAIASAARALDLPGAINGLAQTVLRLTVPGVPDLYQGGEFWDYSLVDPDNRRPVDHDQRQAALEESLTPTAALLTWRDGRIKQALIKQLLALRQRYPLLFSQGDYHPLTATGDHSDHLVAFTRRYAGYQLLVVVPRLTAALLDGAEQPTIPPAQLGNTRLQPESGLWHSVLSNASLEVDDQGIPIATLLAELPVGVFLRENGIPGSAGASQDHVEMDSH</sequence>
<dbReference type="GO" id="GO:0030980">
    <property type="term" value="P:alpha-glucan catabolic process"/>
    <property type="evidence" value="ECO:0007669"/>
    <property type="project" value="TreeGrafter"/>
</dbReference>
<proteinExistence type="predicted"/>
<dbReference type="PANTHER" id="PTHR10357:SF216">
    <property type="entry name" value="MALTOOLIGOSYL TREHALOSE SYNTHASE-RELATED"/>
    <property type="match status" value="1"/>
</dbReference>
<dbReference type="InterPro" id="IPR012767">
    <property type="entry name" value="Trehalose_TreY"/>
</dbReference>
<dbReference type="EMBL" id="LAZR01000007">
    <property type="protein sequence ID" value="KKO09424.1"/>
    <property type="molecule type" value="Genomic_DNA"/>
</dbReference>
<dbReference type="InterPro" id="IPR006047">
    <property type="entry name" value="GH13_cat_dom"/>
</dbReference>
<dbReference type="InterPro" id="IPR017853">
    <property type="entry name" value="GH"/>
</dbReference>
<dbReference type="SUPFAM" id="SSF51445">
    <property type="entry name" value="(Trans)glycosidases"/>
    <property type="match status" value="1"/>
</dbReference>
<reference evidence="2" key="1">
    <citation type="journal article" date="2015" name="Nature">
        <title>Complex archaea that bridge the gap between prokaryotes and eukaryotes.</title>
        <authorList>
            <person name="Spang A."/>
            <person name="Saw J.H."/>
            <person name="Jorgensen S.L."/>
            <person name="Zaremba-Niedzwiedzka K."/>
            <person name="Martijn J."/>
            <person name="Lind A.E."/>
            <person name="van Eijk R."/>
            <person name="Schleper C."/>
            <person name="Guy L."/>
            <person name="Ettema T.J."/>
        </authorList>
    </citation>
    <scope>NUCLEOTIDE SEQUENCE</scope>
</reference>
<evidence type="ECO:0000313" key="2">
    <source>
        <dbReference type="EMBL" id="KKO09424.1"/>
    </source>
</evidence>
<evidence type="ECO:0000259" key="1">
    <source>
        <dbReference type="SMART" id="SM00642"/>
    </source>
</evidence>
<name>A0A0F9YXB8_9ZZZZ</name>
<comment type="caution">
    <text evidence="2">The sequence shown here is derived from an EMBL/GenBank/DDBJ whole genome shotgun (WGS) entry which is preliminary data.</text>
</comment>
<dbReference type="Gene3D" id="3.30.1590.10">
    <property type="entry name" value="Maltooligosyl trehalose synthase, domain 2"/>
    <property type="match status" value="1"/>
</dbReference>
<dbReference type="Pfam" id="PF00128">
    <property type="entry name" value="Alpha-amylase"/>
    <property type="match status" value="1"/>
</dbReference>
<gene>
    <name evidence="2" type="ORF">LCGC14_0037660</name>
</gene>
<dbReference type="NCBIfam" id="TIGR02401">
    <property type="entry name" value="trehalose_TreY"/>
    <property type="match status" value="1"/>
</dbReference>
<dbReference type="PANTHER" id="PTHR10357">
    <property type="entry name" value="ALPHA-AMYLASE FAMILY MEMBER"/>
    <property type="match status" value="1"/>
</dbReference>
<accession>A0A0F9YXB8</accession>
<dbReference type="InterPro" id="IPR013797">
    <property type="entry name" value="Maltooligo_trehalose_synth_4"/>
</dbReference>
<dbReference type="GO" id="GO:0047470">
    <property type="term" value="F:(1,4)-alpha-D-glucan 1-alpha-D-glucosylmutase activity"/>
    <property type="evidence" value="ECO:0007669"/>
    <property type="project" value="TreeGrafter"/>
</dbReference>
<feature type="domain" description="Glycosyl hydrolase family 13 catalytic" evidence="1">
    <location>
        <begin position="5"/>
        <end position="495"/>
    </location>
</feature>
<dbReference type="Gene3D" id="1.10.10.470">
    <property type="entry name" value="Maltooligosyl trehalose synthase, domain 4"/>
    <property type="match status" value="1"/>
</dbReference>
<dbReference type="SMART" id="SM00642">
    <property type="entry name" value="Aamy"/>
    <property type="match status" value="1"/>
</dbReference>
<dbReference type="CDD" id="cd11336">
    <property type="entry name" value="AmyAc_MTSase"/>
    <property type="match status" value="1"/>
</dbReference>